<sequence length="84" mass="9395">MKRCWVCCHNTFIAFLFLVWGMIMSASVSAEVNVRIGMLRLPVEETRAVPEYLREPENNGEAGAKLSIKDANGTGKFLGQKYSL</sequence>
<proteinExistence type="predicted"/>
<evidence type="ECO:0000313" key="1">
    <source>
        <dbReference type="EMBL" id="SKA46346.1"/>
    </source>
</evidence>
<organism evidence="1 2">
    <name type="scientific">Enterovibrio nigricans DSM 22720</name>
    <dbReference type="NCBI Taxonomy" id="1121868"/>
    <lineage>
        <taxon>Bacteria</taxon>
        <taxon>Pseudomonadati</taxon>
        <taxon>Pseudomonadota</taxon>
        <taxon>Gammaproteobacteria</taxon>
        <taxon>Vibrionales</taxon>
        <taxon>Vibrionaceae</taxon>
        <taxon>Enterovibrio</taxon>
    </lineage>
</organism>
<evidence type="ECO:0000313" key="2">
    <source>
        <dbReference type="Proteomes" id="UP000190162"/>
    </source>
</evidence>
<gene>
    <name evidence="1" type="ORF">SAMN02745132_00501</name>
</gene>
<dbReference type="EMBL" id="FUXU01000004">
    <property type="protein sequence ID" value="SKA46346.1"/>
    <property type="molecule type" value="Genomic_DNA"/>
</dbReference>
<protein>
    <submittedName>
        <fullName evidence="1">Uncharacterized protein</fullName>
    </submittedName>
</protein>
<reference evidence="2" key="1">
    <citation type="submission" date="2017-02" db="EMBL/GenBank/DDBJ databases">
        <authorList>
            <person name="Varghese N."/>
            <person name="Submissions S."/>
        </authorList>
    </citation>
    <scope>NUCLEOTIDE SEQUENCE [LARGE SCALE GENOMIC DNA]</scope>
    <source>
        <strain evidence="2">DSM 22720</strain>
    </source>
</reference>
<dbReference type="Proteomes" id="UP000190162">
    <property type="component" value="Unassembled WGS sequence"/>
</dbReference>
<name>A0A1T4U0S9_9GAMM</name>
<keyword evidence="2" id="KW-1185">Reference proteome</keyword>
<accession>A0A1T4U0S9</accession>
<dbReference type="AlphaFoldDB" id="A0A1T4U0S9"/>